<protein>
    <submittedName>
        <fullName evidence="3">Clu domain-containing protein</fullName>
    </submittedName>
</protein>
<organism evidence="2 3">
    <name type="scientific">Romanomermis culicivorax</name>
    <name type="common">Nematode worm</name>
    <dbReference type="NCBI Taxonomy" id="13658"/>
    <lineage>
        <taxon>Eukaryota</taxon>
        <taxon>Metazoa</taxon>
        <taxon>Ecdysozoa</taxon>
        <taxon>Nematoda</taxon>
        <taxon>Enoplea</taxon>
        <taxon>Dorylaimia</taxon>
        <taxon>Mermithida</taxon>
        <taxon>Mermithoidea</taxon>
        <taxon>Mermithidae</taxon>
        <taxon>Romanomermis</taxon>
    </lineage>
</organism>
<evidence type="ECO:0000259" key="1">
    <source>
        <dbReference type="PROSITE" id="PS51823"/>
    </source>
</evidence>
<dbReference type="PROSITE" id="PS51823">
    <property type="entry name" value="CLU"/>
    <property type="match status" value="1"/>
</dbReference>
<dbReference type="GO" id="GO:0003729">
    <property type="term" value="F:mRNA binding"/>
    <property type="evidence" value="ECO:0007669"/>
    <property type="project" value="TreeGrafter"/>
</dbReference>
<dbReference type="AlphaFoldDB" id="A0A915HX88"/>
<dbReference type="WBParaSite" id="nRc.2.0.1.t06187-RA">
    <property type="protein sequence ID" value="nRc.2.0.1.t06187-RA"/>
    <property type="gene ID" value="nRc.2.0.1.g06187"/>
</dbReference>
<dbReference type="InterPro" id="IPR025697">
    <property type="entry name" value="CLU_dom"/>
</dbReference>
<dbReference type="Pfam" id="PF13236">
    <property type="entry name" value="CLU"/>
    <property type="match status" value="1"/>
</dbReference>
<reference evidence="3" key="1">
    <citation type="submission" date="2022-11" db="UniProtKB">
        <authorList>
            <consortium name="WormBaseParasite"/>
        </authorList>
    </citation>
    <scope>IDENTIFICATION</scope>
</reference>
<feature type="domain" description="Clu" evidence="1">
    <location>
        <begin position="1"/>
        <end position="129"/>
    </location>
</feature>
<dbReference type="InterPro" id="IPR027523">
    <property type="entry name" value="CLU_prot"/>
</dbReference>
<evidence type="ECO:0000313" key="2">
    <source>
        <dbReference type="Proteomes" id="UP000887565"/>
    </source>
</evidence>
<dbReference type="PANTHER" id="PTHR12601">
    <property type="entry name" value="EUKARYOTIC TRANSLATION INITIATION FACTOR 3 SUBUNIT EIF-3"/>
    <property type="match status" value="1"/>
</dbReference>
<proteinExistence type="predicted"/>
<dbReference type="GO" id="GO:0005737">
    <property type="term" value="C:cytoplasm"/>
    <property type="evidence" value="ECO:0007669"/>
    <property type="project" value="TreeGrafter"/>
</dbReference>
<accession>A0A915HX88</accession>
<name>A0A915HX88_ROMCU</name>
<keyword evidence="2" id="KW-1185">Reference proteome</keyword>
<sequence length="164" mass="18545">NHDLQGVKSYFNLDPENLYVLGTVVVDYRGFRVTAQSIIPGILERDQEQSVVYGSIDFGKTVVATDKYQQLLKTPAQQLKLLPHKVKNANNDSIVTLYSSVESKGIIGNDGRHYILDLLRTFPPDVHYLADGEVNEISKQNGFPRSHPHKFCCLRQELLEAFVE</sequence>
<evidence type="ECO:0000313" key="3">
    <source>
        <dbReference type="WBParaSite" id="nRc.2.0.1.t06187-RA"/>
    </source>
</evidence>
<dbReference type="Proteomes" id="UP000887565">
    <property type="component" value="Unplaced"/>
</dbReference>
<dbReference type="GO" id="GO:0048312">
    <property type="term" value="P:intracellular distribution of mitochondria"/>
    <property type="evidence" value="ECO:0007669"/>
    <property type="project" value="TreeGrafter"/>
</dbReference>
<dbReference type="PANTHER" id="PTHR12601:SF6">
    <property type="entry name" value="CLUSTERED MITOCHONDRIA PROTEIN HOMOLOG"/>
    <property type="match status" value="1"/>
</dbReference>